<reference evidence="1" key="1">
    <citation type="journal article" date="2022" name="Int. J. Syst. Evol. Microbiol.">
        <title>Apilactobacillus apisilvae sp. nov., Nicolia spurrieriana gen. nov. sp. nov., Bombilactobacillus folatiphilus sp. nov. and Bombilactobacillus thymidiniphilus sp. nov., four new lactic acid bacterial isolates from stingless bees Tetragonula carbonaria and Austroplebeia australis.</title>
        <authorList>
            <person name="Oliphant S.A."/>
            <person name="Watson-Haigh N.S."/>
            <person name="Sumby K.M."/>
            <person name="Gardner J."/>
            <person name="Groom S."/>
            <person name="Jiranek V."/>
        </authorList>
    </citation>
    <scope>NUCLEOTIDE SEQUENCE</scope>
    <source>
        <strain evidence="1">SG4_D2</strain>
    </source>
</reference>
<name>A0ABY4PAE7_9LACO</name>
<accession>A0ABY4PAE7</accession>
<organism evidence="1 2">
    <name type="scientific">Bombilactobacillus folatiphilus</name>
    <dbReference type="NCBI Taxonomy" id="2923362"/>
    <lineage>
        <taxon>Bacteria</taxon>
        <taxon>Bacillati</taxon>
        <taxon>Bacillota</taxon>
        <taxon>Bacilli</taxon>
        <taxon>Lactobacillales</taxon>
        <taxon>Lactobacillaceae</taxon>
        <taxon>Bombilactobacillus</taxon>
    </lineage>
</organism>
<dbReference type="RefSeq" id="WP_249514860.1">
    <property type="nucleotide sequence ID" value="NZ_CP093366.1"/>
</dbReference>
<evidence type="ECO:0000313" key="2">
    <source>
        <dbReference type="Proteomes" id="UP000831495"/>
    </source>
</evidence>
<proteinExistence type="predicted"/>
<gene>
    <name evidence="1" type="ORF">MOO45_02740</name>
</gene>
<dbReference type="EMBL" id="CP093366">
    <property type="protein sequence ID" value="UQS82582.1"/>
    <property type="molecule type" value="Genomic_DNA"/>
</dbReference>
<keyword evidence="2" id="KW-1185">Reference proteome</keyword>
<sequence length="128" mass="14905">MHYLDVMIIILEIVKDNPNIQFQELLYKSQEYLEVQKIIKSGQDNQVLIRQFLDLSENLIDEGFINGQFIATKDKPVALFNHLTSLGYLFLEKNQKPDFKTKVKTILKEQGISTNFKDITRAIAQLFL</sequence>
<evidence type="ECO:0000313" key="1">
    <source>
        <dbReference type="EMBL" id="UQS82582.1"/>
    </source>
</evidence>
<dbReference type="Proteomes" id="UP000831495">
    <property type="component" value="Chromosome"/>
</dbReference>
<protein>
    <submittedName>
        <fullName evidence="1">Uncharacterized protein</fullName>
    </submittedName>
</protein>